<keyword evidence="3" id="KW-0238">DNA-binding</keyword>
<evidence type="ECO:0000256" key="2">
    <source>
        <dbReference type="ARBA" id="ARBA00023015"/>
    </source>
</evidence>
<dbReference type="Gene3D" id="1.10.10.10">
    <property type="entry name" value="Winged helix-like DNA-binding domain superfamily/Winged helix DNA-binding domain"/>
    <property type="match status" value="1"/>
</dbReference>
<dbReference type="InterPro" id="IPR036388">
    <property type="entry name" value="WH-like_DNA-bd_sf"/>
</dbReference>
<protein>
    <submittedName>
        <fullName evidence="6">LysR family transcriptional regulator</fullName>
    </submittedName>
</protein>
<comment type="caution">
    <text evidence="6">The sequence shown here is derived from an EMBL/GenBank/DDBJ whole genome shotgun (WGS) entry which is preliminary data.</text>
</comment>
<dbReference type="PANTHER" id="PTHR30118">
    <property type="entry name" value="HTH-TYPE TRANSCRIPTIONAL REGULATOR LEUO-RELATED"/>
    <property type="match status" value="1"/>
</dbReference>
<organism evidence="6 7">
    <name type="scientific">Actinomadura parmotrematis</name>
    <dbReference type="NCBI Taxonomy" id="2864039"/>
    <lineage>
        <taxon>Bacteria</taxon>
        <taxon>Bacillati</taxon>
        <taxon>Actinomycetota</taxon>
        <taxon>Actinomycetes</taxon>
        <taxon>Streptosporangiales</taxon>
        <taxon>Thermomonosporaceae</taxon>
        <taxon>Actinomadura</taxon>
    </lineage>
</organism>
<evidence type="ECO:0000313" key="6">
    <source>
        <dbReference type="EMBL" id="MBW8486135.1"/>
    </source>
</evidence>
<accession>A0ABS7G1P2</accession>
<dbReference type="PROSITE" id="PS50931">
    <property type="entry name" value="HTH_LYSR"/>
    <property type="match status" value="1"/>
</dbReference>
<dbReference type="InterPro" id="IPR000847">
    <property type="entry name" value="LysR_HTH_N"/>
</dbReference>
<evidence type="ECO:0000256" key="3">
    <source>
        <dbReference type="ARBA" id="ARBA00023125"/>
    </source>
</evidence>
<comment type="similarity">
    <text evidence="1">Belongs to the LysR transcriptional regulatory family.</text>
</comment>
<evidence type="ECO:0000313" key="7">
    <source>
        <dbReference type="Proteomes" id="UP000774570"/>
    </source>
</evidence>
<dbReference type="InterPro" id="IPR005119">
    <property type="entry name" value="LysR_subst-bd"/>
</dbReference>
<reference evidence="6 7" key="1">
    <citation type="submission" date="2021-07" db="EMBL/GenBank/DDBJ databases">
        <title>Actinomadura sp. PM05-2 isolated from lichen.</title>
        <authorList>
            <person name="Somphong A."/>
            <person name="Phongsopitanun W."/>
            <person name="Tanasupawat S."/>
            <person name="Peongsungnone V."/>
        </authorList>
    </citation>
    <scope>NUCLEOTIDE SEQUENCE [LARGE SCALE GENOMIC DNA]</scope>
    <source>
        <strain evidence="6 7">PM05-2</strain>
    </source>
</reference>
<dbReference type="InterPro" id="IPR036390">
    <property type="entry name" value="WH_DNA-bd_sf"/>
</dbReference>
<gene>
    <name evidence="6" type="ORF">K1Y72_27445</name>
</gene>
<evidence type="ECO:0000256" key="4">
    <source>
        <dbReference type="ARBA" id="ARBA00023163"/>
    </source>
</evidence>
<dbReference type="CDD" id="cd08460">
    <property type="entry name" value="PBP2_DntR_like_1"/>
    <property type="match status" value="1"/>
</dbReference>
<evidence type="ECO:0000259" key="5">
    <source>
        <dbReference type="PROSITE" id="PS50931"/>
    </source>
</evidence>
<dbReference type="Proteomes" id="UP000774570">
    <property type="component" value="Unassembled WGS sequence"/>
</dbReference>
<evidence type="ECO:0000256" key="1">
    <source>
        <dbReference type="ARBA" id="ARBA00009437"/>
    </source>
</evidence>
<dbReference type="EMBL" id="JAIBOA010000021">
    <property type="protein sequence ID" value="MBW8486135.1"/>
    <property type="molecule type" value="Genomic_DNA"/>
</dbReference>
<keyword evidence="2" id="KW-0805">Transcription regulation</keyword>
<proteinExistence type="inferred from homology"/>
<dbReference type="Gene3D" id="3.40.190.10">
    <property type="entry name" value="Periplasmic binding protein-like II"/>
    <property type="match status" value="2"/>
</dbReference>
<dbReference type="Pfam" id="PF00126">
    <property type="entry name" value="HTH_1"/>
    <property type="match status" value="1"/>
</dbReference>
<dbReference type="Pfam" id="PF03466">
    <property type="entry name" value="LysR_substrate"/>
    <property type="match status" value="1"/>
</dbReference>
<sequence>MQSRIDLNLLVALDVLLEERSVTGAAARLHLSGPAMSRTLGRIRRAVGDPVLVRSGRALVPTPRALAIHAEVHELVVRARDLFEGGAEFDPASLEGSFALQAEEGTVTAIGGRLLRRVAAEAPGLTLRFLAEGSQDTHALRRDAVDLELGVIDARTPETRVEPLLDDAIVSTVRPGHPLGARLAELDGWLEADHLVFSRRGRSTGPIDEALAALGRTRRTIGTAPSVTAALAIAMDTDLVAFSTARLQRPLVDRLGLVSHPIPLELPPLRFALAWHARYDNDPAHAWLRRQVRDVVAEVAGA</sequence>
<name>A0ABS7G1P2_9ACTN</name>
<dbReference type="PANTHER" id="PTHR30118:SF15">
    <property type="entry name" value="TRANSCRIPTIONAL REGULATORY PROTEIN"/>
    <property type="match status" value="1"/>
</dbReference>
<dbReference type="SUPFAM" id="SSF53850">
    <property type="entry name" value="Periplasmic binding protein-like II"/>
    <property type="match status" value="1"/>
</dbReference>
<dbReference type="RefSeq" id="WP_220169373.1">
    <property type="nucleotide sequence ID" value="NZ_JAIBOA010000021.1"/>
</dbReference>
<keyword evidence="4" id="KW-0804">Transcription</keyword>
<keyword evidence="7" id="KW-1185">Reference proteome</keyword>
<dbReference type="SUPFAM" id="SSF46785">
    <property type="entry name" value="Winged helix' DNA-binding domain"/>
    <property type="match status" value="1"/>
</dbReference>
<dbReference type="InterPro" id="IPR050389">
    <property type="entry name" value="LysR-type_TF"/>
</dbReference>
<feature type="domain" description="HTH lysR-type" evidence="5">
    <location>
        <begin position="5"/>
        <end position="62"/>
    </location>
</feature>